<keyword evidence="2" id="KW-1185">Reference proteome</keyword>
<gene>
    <name evidence="1" type="ORF">KIM372_10730</name>
</gene>
<evidence type="ECO:0000313" key="2">
    <source>
        <dbReference type="Proteomes" id="UP001321766"/>
    </source>
</evidence>
<protein>
    <submittedName>
        <fullName evidence="1">Uncharacterized protein</fullName>
    </submittedName>
</protein>
<proteinExistence type="predicted"/>
<dbReference type="Proteomes" id="UP001321766">
    <property type="component" value="Chromosome"/>
</dbReference>
<name>A0ABN6SEE5_9BIFI</name>
<organism evidence="1 2">
    <name type="scientific">Bombiscardovia nodaiensis</name>
    <dbReference type="NCBI Taxonomy" id="2932181"/>
    <lineage>
        <taxon>Bacteria</taxon>
        <taxon>Bacillati</taxon>
        <taxon>Actinomycetota</taxon>
        <taxon>Actinomycetes</taxon>
        <taxon>Bifidobacteriales</taxon>
        <taxon>Bifidobacteriaceae</taxon>
        <taxon>Bombiscardovia</taxon>
    </lineage>
</organism>
<evidence type="ECO:0000313" key="1">
    <source>
        <dbReference type="EMBL" id="BDR53166.1"/>
    </source>
</evidence>
<dbReference type="EMBL" id="AP026798">
    <property type="protein sequence ID" value="BDR53166.1"/>
    <property type="molecule type" value="Genomic_DNA"/>
</dbReference>
<sequence>MDAEHMPLVKDFARSFQSAQGLGPAGAIDRENADRSKPPLFEASFQALPSEIFIFGHKVNHPRAGQGQQSVVDDG</sequence>
<accession>A0ABN6SEE5</accession>
<reference evidence="1 2" key="1">
    <citation type="journal article" date="2023" name="Microbiol. Spectr.">
        <title>Symbiosis of Carpenter Bees with Uncharacterized Lactic Acid Bacteria Showing NAD Auxotrophy.</title>
        <authorList>
            <person name="Kawasaki S."/>
            <person name="Ozawa K."/>
            <person name="Mori T."/>
            <person name="Yamamoto A."/>
            <person name="Ito M."/>
            <person name="Ohkuma M."/>
            <person name="Sakamoto M."/>
            <person name="Matsutani M."/>
        </authorList>
    </citation>
    <scope>NUCLEOTIDE SEQUENCE [LARGE SCALE GENOMIC DNA]</scope>
    <source>
        <strain evidence="1 2">Kim37-2</strain>
    </source>
</reference>